<evidence type="ECO:0000256" key="3">
    <source>
        <dbReference type="ARBA" id="ARBA00022692"/>
    </source>
</evidence>
<dbReference type="PATRIC" id="fig|1088721.3.peg.3908"/>
<evidence type="ECO:0000313" key="12">
    <source>
        <dbReference type="Proteomes" id="UP000004030"/>
    </source>
</evidence>
<gene>
    <name evidence="11" type="ORF">NSU_3969</name>
</gene>
<evidence type="ECO:0000256" key="10">
    <source>
        <dbReference type="SAM" id="Phobius"/>
    </source>
</evidence>
<dbReference type="EMBL" id="AGFM01000062">
    <property type="protein sequence ID" value="EHJ59132.1"/>
    <property type="molecule type" value="Genomic_DNA"/>
</dbReference>
<feature type="transmembrane region" description="Helical" evidence="10">
    <location>
        <begin position="111"/>
        <end position="134"/>
    </location>
</feature>
<dbReference type="GO" id="GO:0034707">
    <property type="term" value="C:chloride channel complex"/>
    <property type="evidence" value="ECO:0007669"/>
    <property type="project" value="UniProtKB-KW"/>
</dbReference>
<keyword evidence="8" id="KW-0868">Chloride</keyword>
<dbReference type="Pfam" id="PF00654">
    <property type="entry name" value="Voltage_CLC"/>
    <property type="match status" value="1"/>
</dbReference>
<evidence type="ECO:0000256" key="1">
    <source>
        <dbReference type="ARBA" id="ARBA00004141"/>
    </source>
</evidence>
<dbReference type="InterPro" id="IPR014743">
    <property type="entry name" value="Cl-channel_core"/>
</dbReference>
<dbReference type="PRINTS" id="PR00762">
    <property type="entry name" value="CLCHANNEL"/>
</dbReference>
<feature type="transmembrane region" description="Helical" evidence="10">
    <location>
        <begin position="203"/>
        <end position="227"/>
    </location>
</feature>
<dbReference type="Gene3D" id="1.10.3080.10">
    <property type="entry name" value="Clc chloride channel"/>
    <property type="match status" value="1"/>
</dbReference>
<feature type="transmembrane region" description="Helical" evidence="10">
    <location>
        <begin position="279"/>
        <end position="302"/>
    </location>
</feature>
<feature type="transmembrane region" description="Helical" evidence="10">
    <location>
        <begin position="167"/>
        <end position="191"/>
    </location>
</feature>
<dbReference type="InterPro" id="IPR050368">
    <property type="entry name" value="ClC-type_chloride_channel"/>
</dbReference>
<dbReference type="PANTHER" id="PTHR43427:SF6">
    <property type="entry name" value="CHLORIDE CHANNEL PROTEIN CLC-E"/>
    <property type="match status" value="1"/>
</dbReference>
<evidence type="ECO:0000256" key="6">
    <source>
        <dbReference type="ARBA" id="ARBA00023136"/>
    </source>
</evidence>
<dbReference type="Proteomes" id="UP000004030">
    <property type="component" value="Unassembled WGS sequence"/>
</dbReference>
<evidence type="ECO:0000256" key="8">
    <source>
        <dbReference type="ARBA" id="ARBA00023214"/>
    </source>
</evidence>
<evidence type="ECO:0000256" key="5">
    <source>
        <dbReference type="ARBA" id="ARBA00023065"/>
    </source>
</evidence>
<keyword evidence="9" id="KW-0407">Ion channel</keyword>
<keyword evidence="3 10" id="KW-0812">Transmembrane</keyword>
<feature type="transmembrane region" description="Helical" evidence="10">
    <location>
        <begin position="343"/>
        <end position="362"/>
    </location>
</feature>
<proteinExistence type="predicted"/>
<accession>G6EHZ8</accession>
<evidence type="ECO:0000256" key="9">
    <source>
        <dbReference type="ARBA" id="ARBA00023303"/>
    </source>
</evidence>
<organism evidence="11 12">
    <name type="scientific">Novosphingobium pentaromativorans US6-1</name>
    <dbReference type="NCBI Taxonomy" id="1088721"/>
    <lineage>
        <taxon>Bacteria</taxon>
        <taxon>Pseudomonadati</taxon>
        <taxon>Pseudomonadota</taxon>
        <taxon>Alphaproteobacteria</taxon>
        <taxon>Sphingomonadales</taxon>
        <taxon>Sphingomonadaceae</taxon>
        <taxon>Novosphingobium</taxon>
    </lineage>
</organism>
<dbReference type="PANTHER" id="PTHR43427">
    <property type="entry name" value="CHLORIDE CHANNEL PROTEIN CLC-E"/>
    <property type="match status" value="1"/>
</dbReference>
<keyword evidence="5" id="KW-0406">Ion transport</keyword>
<dbReference type="GO" id="GO:0005254">
    <property type="term" value="F:chloride channel activity"/>
    <property type="evidence" value="ECO:0007669"/>
    <property type="project" value="UniProtKB-KW"/>
</dbReference>
<reference evidence="11 12" key="1">
    <citation type="journal article" date="2012" name="J. Bacteriol.">
        <title>Genome sequence of benzo(a)pyrene-degrading bacterium Novosphingobium pentaromativorans US6-1.</title>
        <authorList>
            <person name="Luo Y.R."/>
            <person name="Kang S.G."/>
            <person name="Kim S.J."/>
            <person name="Kim M.R."/>
            <person name="Li N."/>
            <person name="Lee J.H."/>
            <person name="Kwon K.K."/>
        </authorList>
    </citation>
    <scope>NUCLEOTIDE SEQUENCE [LARGE SCALE GENOMIC DNA]</scope>
    <source>
        <strain evidence="11 12">US6-1</strain>
    </source>
</reference>
<evidence type="ECO:0000313" key="11">
    <source>
        <dbReference type="EMBL" id="EHJ59132.1"/>
    </source>
</evidence>
<dbReference type="OrthoDB" id="9767361at2"/>
<keyword evidence="12" id="KW-1185">Reference proteome</keyword>
<keyword evidence="2" id="KW-0813">Transport</keyword>
<comment type="caution">
    <text evidence="11">The sequence shown here is derived from an EMBL/GenBank/DDBJ whole genome shotgun (WGS) entry which is preliminary data.</text>
</comment>
<dbReference type="AlphaFoldDB" id="G6EHZ8"/>
<dbReference type="RefSeq" id="WP_007014877.1">
    <property type="nucleotide sequence ID" value="NZ_AGFM01000062.1"/>
</dbReference>
<evidence type="ECO:0000256" key="4">
    <source>
        <dbReference type="ARBA" id="ARBA00022989"/>
    </source>
</evidence>
<comment type="subcellular location">
    <subcellularLocation>
        <location evidence="1">Membrane</location>
        <topology evidence="1">Multi-pass membrane protein</topology>
    </subcellularLocation>
</comment>
<dbReference type="InterPro" id="IPR001807">
    <property type="entry name" value="ClC"/>
</dbReference>
<feature type="transmembrane region" description="Helical" evidence="10">
    <location>
        <begin position="72"/>
        <end position="90"/>
    </location>
</feature>
<sequence>MSCGALSPQEHFKRFAKAVPGFDTSFDLARRRAATAAGAISLGLLAIVFAWTGDKAQQIFLSITRSYPYLPLILTPSVFAAVVWITNTWAPAAKGSGIPQVIAAGKDLDLAYSKLLSLPTAMAKLVLTVAMLLVGGSVGREGPTVQVSAAIMITCHKILRVPMTAGVLIAGGAAGVAAAFNTPLAGVAFAIEELASAFEQRVAVLVMAAVVASGLVSLGIAGDYVYFGVMHETLDVGSVVLAAPVAGILGGAAGGLFSRCLLAFARSGHSWFVAVRKRPVLAAFACGLIVAIAGLLTGGSTWGTGYETTKQLVEGQGDASVWFGPAKFLVTTATAVSGAPGGIFAPSLSVGAGFGQLLSFLFPDDPMAAIVLLGMTGYFVGVVRAPLTAVIILMETTASRGMILPLFMTAIIADAVSKLVCREKLYHGLSKGFVVQRSSQGDSAAKQA</sequence>
<name>G6EHZ8_9SPHN</name>
<feature type="transmembrane region" description="Helical" evidence="10">
    <location>
        <begin position="239"/>
        <end position="258"/>
    </location>
</feature>
<feature type="transmembrane region" description="Helical" evidence="10">
    <location>
        <begin position="33"/>
        <end position="52"/>
    </location>
</feature>
<keyword evidence="7" id="KW-0869">Chloride channel</keyword>
<dbReference type="SUPFAM" id="SSF81340">
    <property type="entry name" value="Clc chloride channel"/>
    <property type="match status" value="1"/>
</dbReference>
<dbReference type="CDD" id="cd01034">
    <property type="entry name" value="EriC_like"/>
    <property type="match status" value="1"/>
</dbReference>
<evidence type="ECO:0000256" key="2">
    <source>
        <dbReference type="ARBA" id="ARBA00022448"/>
    </source>
</evidence>
<protein>
    <submittedName>
        <fullName evidence="11">Cl-channel, voltage gated</fullName>
    </submittedName>
</protein>
<keyword evidence="4 10" id="KW-1133">Transmembrane helix</keyword>
<evidence type="ECO:0000256" key="7">
    <source>
        <dbReference type="ARBA" id="ARBA00023173"/>
    </source>
</evidence>
<feature type="transmembrane region" description="Helical" evidence="10">
    <location>
        <begin position="400"/>
        <end position="421"/>
    </location>
</feature>
<keyword evidence="6 10" id="KW-0472">Membrane</keyword>
<feature type="transmembrane region" description="Helical" evidence="10">
    <location>
        <begin position="369"/>
        <end position="394"/>
    </location>
</feature>
<dbReference type="eggNOG" id="COG0038">
    <property type="taxonomic scope" value="Bacteria"/>
</dbReference>